<dbReference type="PROSITE" id="PS01036">
    <property type="entry name" value="HSP70_3"/>
    <property type="match status" value="1"/>
</dbReference>
<dbReference type="SUPFAM" id="SSF53067">
    <property type="entry name" value="Actin-like ATPase domain"/>
    <property type="match status" value="2"/>
</dbReference>
<reference evidence="5" key="1">
    <citation type="submission" date="2021-01" db="EMBL/GenBank/DDBJ databases">
        <authorList>
            <person name="Corre E."/>
            <person name="Pelletier E."/>
            <person name="Niang G."/>
            <person name="Scheremetjew M."/>
            <person name="Finn R."/>
            <person name="Kale V."/>
            <person name="Holt S."/>
            <person name="Cochrane G."/>
            <person name="Meng A."/>
            <person name="Brown T."/>
            <person name="Cohen L."/>
        </authorList>
    </citation>
    <scope>NUCLEOTIDE SEQUENCE</scope>
    <source>
        <strain evidence="5">CCMP1320</strain>
    </source>
</reference>
<evidence type="ECO:0000313" key="5">
    <source>
        <dbReference type="EMBL" id="CAE0489049.1"/>
    </source>
</evidence>
<feature type="compositionally biased region" description="Low complexity" evidence="4">
    <location>
        <begin position="12"/>
        <end position="21"/>
    </location>
</feature>
<dbReference type="PROSITE" id="PS00297">
    <property type="entry name" value="HSP70_1"/>
    <property type="match status" value="1"/>
</dbReference>
<dbReference type="Gene3D" id="3.30.420.40">
    <property type="match status" value="4"/>
</dbReference>
<dbReference type="Gene3D" id="3.90.640.10">
    <property type="entry name" value="Actin, Chain A, domain 4"/>
    <property type="match status" value="1"/>
</dbReference>
<organism evidence="5">
    <name type="scientific">Dunaliella tertiolecta</name>
    <name type="common">Green alga</name>
    <dbReference type="NCBI Taxonomy" id="3047"/>
    <lineage>
        <taxon>Eukaryota</taxon>
        <taxon>Viridiplantae</taxon>
        <taxon>Chlorophyta</taxon>
        <taxon>core chlorophytes</taxon>
        <taxon>Chlorophyceae</taxon>
        <taxon>CS clade</taxon>
        <taxon>Chlamydomonadales</taxon>
        <taxon>Dunaliellaceae</taxon>
        <taxon>Dunaliella</taxon>
    </lineage>
</organism>
<feature type="region of interest" description="Disordered" evidence="4">
    <location>
        <begin position="1"/>
        <end position="35"/>
    </location>
</feature>
<feature type="compositionally biased region" description="Basic residues" evidence="4">
    <location>
        <begin position="298"/>
        <end position="307"/>
    </location>
</feature>
<evidence type="ECO:0000256" key="2">
    <source>
        <dbReference type="ARBA" id="ARBA00022840"/>
    </source>
</evidence>
<evidence type="ECO:0000256" key="1">
    <source>
        <dbReference type="ARBA" id="ARBA00022741"/>
    </source>
</evidence>
<dbReference type="InterPro" id="IPR018181">
    <property type="entry name" value="Heat_shock_70_CS"/>
</dbReference>
<proteinExistence type="inferred from homology"/>
<dbReference type="Pfam" id="PF00012">
    <property type="entry name" value="HSP70"/>
    <property type="match status" value="2"/>
</dbReference>
<accession>A0A7S3QPD5</accession>
<feature type="region of interest" description="Disordered" evidence="4">
    <location>
        <begin position="576"/>
        <end position="682"/>
    </location>
</feature>
<dbReference type="GO" id="GO:0140662">
    <property type="term" value="F:ATP-dependent protein folding chaperone"/>
    <property type="evidence" value="ECO:0007669"/>
    <property type="project" value="InterPro"/>
</dbReference>
<dbReference type="InterPro" id="IPR043129">
    <property type="entry name" value="ATPase_NBD"/>
</dbReference>
<feature type="compositionally biased region" description="Basic residues" evidence="4">
    <location>
        <begin position="635"/>
        <end position="648"/>
    </location>
</feature>
<comment type="similarity">
    <text evidence="3">Belongs to the heat shock protein 70 family.</text>
</comment>
<name>A0A7S3QPD5_DUNTE</name>
<dbReference type="EMBL" id="HBIP01007688">
    <property type="protein sequence ID" value="CAE0489049.1"/>
    <property type="molecule type" value="Transcribed_RNA"/>
</dbReference>
<protein>
    <submittedName>
        <fullName evidence="5">Uncharacterized protein</fullName>
    </submittedName>
</protein>
<keyword evidence="1 3" id="KW-0547">Nucleotide-binding</keyword>
<evidence type="ECO:0000256" key="3">
    <source>
        <dbReference type="RuleBase" id="RU003322"/>
    </source>
</evidence>
<dbReference type="InterPro" id="IPR013126">
    <property type="entry name" value="Hsp_70_fam"/>
</dbReference>
<dbReference type="AlphaFoldDB" id="A0A7S3QPD5"/>
<dbReference type="FunFam" id="3.30.420.40:FF:000406">
    <property type="entry name" value="Chaperone protein DnaK HSP70"/>
    <property type="match status" value="1"/>
</dbReference>
<dbReference type="PRINTS" id="PR00301">
    <property type="entry name" value="HEATSHOCK70"/>
</dbReference>
<dbReference type="PROSITE" id="PS00329">
    <property type="entry name" value="HSP70_2"/>
    <property type="match status" value="1"/>
</dbReference>
<evidence type="ECO:0000256" key="4">
    <source>
        <dbReference type="SAM" id="MobiDB-lite"/>
    </source>
</evidence>
<feature type="compositionally biased region" description="Basic and acidic residues" evidence="4">
    <location>
        <begin position="580"/>
        <end position="589"/>
    </location>
</feature>
<keyword evidence="2 3" id="KW-0067">ATP-binding</keyword>
<gene>
    <name evidence="5" type="ORF">DTER00134_LOCUS4119</name>
</gene>
<dbReference type="PANTHER" id="PTHR19375">
    <property type="entry name" value="HEAT SHOCK PROTEIN 70KDA"/>
    <property type="match status" value="1"/>
</dbReference>
<feature type="region of interest" description="Disordered" evidence="4">
    <location>
        <begin position="297"/>
        <end position="326"/>
    </location>
</feature>
<sequence>MLPKQMHTSPAHPHQQQLLQPRWCHDSSRPAGNRHAPIVPAAAKRAGQQARPRETVVGIDLGTTNSAVAYIDAGGKPRCIPNEEGSKTTPSVVAFLPEGEVTVGSRAKREANRHPGTTYSSTKRLIGRKFDDPVVQQEQPRLPYQLLSGEKGEVCLKCDAVGRGFIYPEEVSAQVLVQLLDDAERFTGGEVRKAIISVPAYFNTKQREATANAGALAGLDVVRLIREPVAAALAYGLNLKEDQTVLVFDLGGGTYDISLLEVGNGTIEVLSTGGDPHLGGDDWDALIMEHIIREHLGGRPKRPRGSKGSRTSHEEEEEEEEGTRKGLLDFGDSRVLGNLKALAEAAKLGLSNSEEVTLRMPVGGPGGGPQSVQFTRKRLEELSVDLWRRCRLPLDQACWAAGVDLNAIVGEAAEKREELRKRGVPAWKTETLTPVIKPRSRPPLSKVLLVGGATRMPAVTQFIKNMTGIEPEQGVVNPDEAVALGAAVQAGVLQGEVKDLMIIDQWQASLMRSLAQLKLAQDPAARAAMEQQFDLSGDEEDEDTRRQEAAILAQLDEEYAAEDAAEAARAAAAAMAEAEPVGRRRETRSSRGGASGLESGKGLRRGSEGSKGTVDGSLGGSSGDEDTEAGEPQRLRRQKRRTAIRTKRVGSLGGGAVGSGALKKKAGRRTDEDGSPGAGPEQ</sequence>
<dbReference type="GO" id="GO:0005524">
    <property type="term" value="F:ATP binding"/>
    <property type="evidence" value="ECO:0007669"/>
    <property type="project" value="UniProtKB-KW"/>
</dbReference>
<dbReference type="Gene3D" id="3.30.30.30">
    <property type="match status" value="1"/>
</dbReference>